<feature type="chain" id="PRO_5040454165" evidence="1">
    <location>
        <begin position="18"/>
        <end position="245"/>
    </location>
</feature>
<gene>
    <name evidence="2" type="ORF">HYFRA_00008759</name>
</gene>
<sequence>MRLQLLPLLSLLALASSSPVPAPAPKVPTGIYDHKTHINSTDPKSFPWAKTFMDARMRVRVPLNALENVNTHSVKYNTRHGITTHSHSHTMAHSPSAKSCLKNCLANATRRLSRAVTSLSNALISFPREMVSTLATYLVTPSPIPSSNTTTTTTNTTNPLLPRMVFEDNPICQVFFWDGKQGGCTFLTGSRKTGICRMNVMRLGNGDGWQEGDCFEAVVGSRGDDTSGVWESCEIRRGFRTTCPA</sequence>
<dbReference type="AlphaFoldDB" id="A0A9N9L1L4"/>
<name>A0A9N9L1L4_9HELO</name>
<keyword evidence="3" id="KW-1185">Reference proteome</keyword>
<dbReference type="Proteomes" id="UP000696280">
    <property type="component" value="Unassembled WGS sequence"/>
</dbReference>
<protein>
    <submittedName>
        <fullName evidence="2">Uncharacterized protein</fullName>
    </submittedName>
</protein>
<proteinExistence type="predicted"/>
<feature type="signal peptide" evidence="1">
    <location>
        <begin position="1"/>
        <end position="17"/>
    </location>
</feature>
<evidence type="ECO:0000256" key="1">
    <source>
        <dbReference type="SAM" id="SignalP"/>
    </source>
</evidence>
<reference evidence="2" key="1">
    <citation type="submission" date="2021-07" db="EMBL/GenBank/DDBJ databases">
        <authorList>
            <person name="Durling M."/>
        </authorList>
    </citation>
    <scope>NUCLEOTIDE SEQUENCE</scope>
</reference>
<evidence type="ECO:0000313" key="3">
    <source>
        <dbReference type="Proteomes" id="UP000696280"/>
    </source>
</evidence>
<comment type="caution">
    <text evidence="2">The sequence shown here is derived from an EMBL/GenBank/DDBJ whole genome shotgun (WGS) entry which is preliminary data.</text>
</comment>
<accession>A0A9N9L1L4</accession>
<keyword evidence="1" id="KW-0732">Signal</keyword>
<dbReference type="EMBL" id="CAJVRL010000067">
    <property type="protein sequence ID" value="CAG8955907.1"/>
    <property type="molecule type" value="Genomic_DNA"/>
</dbReference>
<evidence type="ECO:0000313" key="2">
    <source>
        <dbReference type="EMBL" id="CAG8955907.1"/>
    </source>
</evidence>
<organism evidence="2 3">
    <name type="scientific">Hymenoscyphus fraxineus</name>
    <dbReference type="NCBI Taxonomy" id="746836"/>
    <lineage>
        <taxon>Eukaryota</taxon>
        <taxon>Fungi</taxon>
        <taxon>Dikarya</taxon>
        <taxon>Ascomycota</taxon>
        <taxon>Pezizomycotina</taxon>
        <taxon>Leotiomycetes</taxon>
        <taxon>Helotiales</taxon>
        <taxon>Helotiaceae</taxon>
        <taxon>Hymenoscyphus</taxon>
    </lineage>
</organism>